<reference evidence="8 9" key="1">
    <citation type="submission" date="2024-06" db="EMBL/GenBank/DDBJ databases">
        <title>The Natural Products Discovery Center: Release of the First 8490 Sequenced Strains for Exploring Actinobacteria Biosynthetic Diversity.</title>
        <authorList>
            <person name="Kalkreuter E."/>
            <person name="Kautsar S.A."/>
            <person name="Yang D."/>
            <person name="Bader C.D."/>
            <person name="Teijaro C.N."/>
            <person name="Fluegel L."/>
            <person name="Davis C.M."/>
            <person name="Simpson J.R."/>
            <person name="Lauterbach L."/>
            <person name="Steele A.D."/>
            <person name="Gui C."/>
            <person name="Meng S."/>
            <person name="Li G."/>
            <person name="Viehrig K."/>
            <person name="Ye F."/>
            <person name="Su P."/>
            <person name="Kiefer A.F."/>
            <person name="Nichols A."/>
            <person name="Cepeda A.J."/>
            <person name="Yan W."/>
            <person name="Fan B."/>
            <person name="Jiang Y."/>
            <person name="Adhikari A."/>
            <person name="Zheng C.-J."/>
            <person name="Schuster L."/>
            <person name="Cowan T.M."/>
            <person name="Smanski M.J."/>
            <person name="Chevrette M.G."/>
            <person name="De Carvalho L.P.S."/>
            <person name="Shen B."/>
        </authorList>
    </citation>
    <scope>NUCLEOTIDE SEQUENCE [LARGE SCALE GENOMIC DNA]</scope>
    <source>
        <strain evidence="8 9">NPDC077434</strain>
    </source>
</reference>
<accession>A0ABV3LCH8</accession>
<sequence length="274" mass="30078">MSNRLVRWGVYVLIAIAFAVACAFLSNWQFERNEGRSAQLALVERNYDATPIPLSEAIAADGSLDAEDEWHPVKLEGEYLADQQVLVRNRPHGGTSAFEVLVPFQDVDGRVFIVDRGWVPPGEEANPDVVPAPPTGTVEVIVRLRPGERLPASGRGAPEGQVPTIHLPSIAATTTGDVVTSAYGLLVSEDPSPDTAPGTFDSPTEDPGPYLSYAIQWILFALMGFIFIGYMIRTEIQKHREEVEGRPAPTRNPRRRDHDADAEDELLDKVDARV</sequence>
<dbReference type="PROSITE" id="PS50895">
    <property type="entry name" value="SURF1"/>
    <property type="match status" value="1"/>
</dbReference>
<keyword evidence="3 6" id="KW-0812">Transmembrane</keyword>
<evidence type="ECO:0000256" key="3">
    <source>
        <dbReference type="ARBA" id="ARBA00022692"/>
    </source>
</evidence>
<evidence type="ECO:0000256" key="4">
    <source>
        <dbReference type="ARBA" id="ARBA00022989"/>
    </source>
</evidence>
<dbReference type="InterPro" id="IPR045214">
    <property type="entry name" value="Surf1/Surf4"/>
</dbReference>
<protein>
    <recommendedName>
        <fullName evidence="6">SURF1-like protein</fullName>
    </recommendedName>
</protein>
<evidence type="ECO:0000256" key="6">
    <source>
        <dbReference type="RuleBase" id="RU363076"/>
    </source>
</evidence>
<dbReference type="Proteomes" id="UP001553715">
    <property type="component" value="Unassembled WGS sequence"/>
</dbReference>
<evidence type="ECO:0000256" key="2">
    <source>
        <dbReference type="ARBA" id="ARBA00007165"/>
    </source>
</evidence>
<dbReference type="InterPro" id="IPR002994">
    <property type="entry name" value="Surf1/Shy1"/>
</dbReference>
<evidence type="ECO:0000313" key="9">
    <source>
        <dbReference type="Proteomes" id="UP001553715"/>
    </source>
</evidence>
<evidence type="ECO:0000256" key="1">
    <source>
        <dbReference type="ARBA" id="ARBA00004370"/>
    </source>
</evidence>
<organism evidence="8 9">
    <name type="scientific">Microbacterium profundi</name>
    <dbReference type="NCBI Taxonomy" id="450380"/>
    <lineage>
        <taxon>Bacteria</taxon>
        <taxon>Bacillati</taxon>
        <taxon>Actinomycetota</taxon>
        <taxon>Actinomycetes</taxon>
        <taxon>Micrococcales</taxon>
        <taxon>Microbacteriaceae</taxon>
        <taxon>Microbacterium</taxon>
    </lineage>
</organism>
<feature type="transmembrane region" description="Helical" evidence="6">
    <location>
        <begin position="9"/>
        <end position="30"/>
    </location>
</feature>
<comment type="similarity">
    <text evidence="2 6">Belongs to the SURF1 family.</text>
</comment>
<dbReference type="PANTHER" id="PTHR23427:SF2">
    <property type="entry name" value="SURFEIT LOCUS PROTEIN 1"/>
    <property type="match status" value="1"/>
</dbReference>
<keyword evidence="9" id="KW-1185">Reference proteome</keyword>
<comment type="caution">
    <text evidence="8">The sequence shown here is derived from an EMBL/GenBank/DDBJ whole genome shotgun (WGS) entry which is preliminary data.</text>
</comment>
<dbReference type="PROSITE" id="PS51257">
    <property type="entry name" value="PROKAR_LIPOPROTEIN"/>
    <property type="match status" value="1"/>
</dbReference>
<feature type="region of interest" description="Disordered" evidence="7">
    <location>
        <begin position="240"/>
        <end position="274"/>
    </location>
</feature>
<proteinExistence type="inferred from homology"/>
<keyword evidence="5 6" id="KW-0472">Membrane</keyword>
<keyword evidence="4 6" id="KW-1133">Transmembrane helix</keyword>
<dbReference type="CDD" id="cd06662">
    <property type="entry name" value="SURF1"/>
    <property type="match status" value="1"/>
</dbReference>
<name>A0ABV3LCH8_9MICO</name>
<evidence type="ECO:0000256" key="5">
    <source>
        <dbReference type="ARBA" id="ARBA00023136"/>
    </source>
</evidence>
<dbReference type="RefSeq" id="WP_033106994.1">
    <property type="nucleotide sequence ID" value="NZ_JAJVKR010000001.1"/>
</dbReference>
<feature type="transmembrane region" description="Helical" evidence="6">
    <location>
        <begin position="210"/>
        <end position="232"/>
    </location>
</feature>
<dbReference type="Pfam" id="PF02104">
    <property type="entry name" value="SURF1"/>
    <property type="match status" value="1"/>
</dbReference>
<keyword evidence="6" id="KW-1003">Cell membrane</keyword>
<dbReference type="EMBL" id="JBFBMH010000001">
    <property type="protein sequence ID" value="MEW1973613.1"/>
    <property type="molecule type" value="Genomic_DNA"/>
</dbReference>
<evidence type="ECO:0000256" key="7">
    <source>
        <dbReference type="SAM" id="MobiDB-lite"/>
    </source>
</evidence>
<evidence type="ECO:0000313" key="8">
    <source>
        <dbReference type="EMBL" id="MEW1973613.1"/>
    </source>
</evidence>
<gene>
    <name evidence="8" type="ORF">AB0301_00820</name>
</gene>
<comment type="subcellular location">
    <subcellularLocation>
        <location evidence="6">Cell membrane</location>
        <topology evidence="6">Multi-pass membrane protein</topology>
    </subcellularLocation>
    <subcellularLocation>
        <location evidence="1">Membrane</location>
    </subcellularLocation>
</comment>
<dbReference type="PANTHER" id="PTHR23427">
    <property type="entry name" value="SURFEIT LOCUS PROTEIN"/>
    <property type="match status" value="1"/>
</dbReference>